<dbReference type="InterPro" id="IPR000595">
    <property type="entry name" value="cNMP-bd_dom"/>
</dbReference>
<dbReference type="PROSITE" id="PS50042">
    <property type="entry name" value="CNMP_BINDING_3"/>
    <property type="match status" value="1"/>
</dbReference>
<proteinExistence type="predicted"/>
<dbReference type="RefSeq" id="WP_211144992.1">
    <property type="nucleotide sequence ID" value="NZ_JAEEGB010000049.1"/>
</dbReference>
<organism evidence="2 3">
    <name type="scientific">Clostridium aciditolerans</name>
    <dbReference type="NCBI Taxonomy" id="339861"/>
    <lineage>
        <taxon>Bacteria</taxon>
        <taxon>Bacillati</taxon>
        <taxon>Bacillota</taxon>
        <taxon>Clostridia</taxon>
        <taxon>Eubacteriales</taxon>
        <taxon>Clostridiaceae</taxon>
        <taxon>Clostridium</taxon>
    </lineage>
</organism>
<dbReference type="InterPro" id="IPR018490">
    <property type="entry name" value="cNMP-bd_dom_sf"/>
</dbReference>
<dbReference type="Gene3D" id="2.60.120.10">
    <property type="entry name" value="Jelly Rolls"/>
    <property type="match status" value="1"/>
</dbReference>
<evidence type="ECO:0000259" key="1">
    <source>
        <dbReference type="PROSITE" id="PS50042"/>
    </source>
</evidence>
<name>A0A934I649_9CLOT</name>
<dbReference type="Proteomes" id="UP000622687">
    <property type="component" value="Unassembled WGS sequence"/>
</dbReference>
<keyword evidence="3" id="KW-1185">Reference proteome</keyword>
<comment type="caution">
    <text evidence="2">The sequence shown here is derived from an EMBL/GenBank/DDBJ whole genome shotgun (WGS) entry which is preliminary data.</text>
</comment>
<dbReference type="SUPFAM" id="SSF51206">
    <property type="entry name" value="cAMP-binding domain-like"/>
    <property type="match status" value="1"/>
</dbReference>
<dbReference type="InterPro" id="IPR014710">
    <property type="entry name" value="RmlC-like_jellyroll"/>
</dbReference>
<dbReference type="EMBL" id="JAEEGB010000049">
    <property type="protein sequence ID" value="MBI6875651.1"/>
    <property type="molecule type" value="Genomic_DNA"/>
</dbReference>
<gene>
    <name evidence="2" type="ORF">I6U51_23560</name>
</gene>
<evidence type="ECO:0000313" key="3">
    <source>
        <dbReference type="Proteomes" id="UP000622687"/>
    </source>
</evidence>
<accession>A0A934I649</accession>
<sequence length="64" mass="7306">MEKKTSLSRDKVLEIMKDMVVETYSKGTILLRQGEVSDFNFIMLRIMKGELNPEGGGSLFYVKC</sequence>
<protein>
    <recommendedName>
        <fullName evidence="1">Cyclic nucleotide-binding domain-containing protein</fullName>
    </recommendedName>
</protein>
<reference evidence="2" key="1">
    <citation type="submission" date="2020-12" db="EMBL/GenBank/DDBJ databases">
        <title>Clostridium thailandense sp. nov., a novel acetogenic bacterium isolated from peat land soil in Thailand.</title>
        <authorList>
            <person name="Chaikitkaew S."/>
            <person name="Birkeland N.K."/>
        </authorList>
    </citation>
    <scope>NUCLEOTIDE SEQUENCE</scope>
    <source>
        <strain evidence="2">DSM 17425</strain>
    </source>
</reference>
<dbReference type="AlphaFoldDB" id="A0A934I649"/>
<feature type="domain" description="Cyclic nucleotide-binding" evidence="1">
    <location>
        <begin position="6"/>
        <end position="45"/>
    </location>
</feature>
<evidence type="ECO:0000313" key="2">
    <source>
        <dbReference type="EMBL" id="MBI6875651.1"/>
    </source>
</evidence>